<evidence type="ECO:0000256" key="1">
    <source>
        <dbReference type="SAM" id="SignalP"/>
    </source>
</evidence>
<dbReference type="InterPro" id="IPR053169">
    <property type="entry name" value="MUG_Protein"/>
</dbReference>
<accession>A0A934R552</accession>
<evidence type="ECO:0000313" key="3">
    <source>
        <dbReference type="Proteomes" id="UP000600139"/>
    </source>
</evidence>
<dbReference type="RefSeq" id="WP_200352105.1">
    <property type="nucleotide sequence ID" value="NZ_JAENIK010000012.1"/>
</dbReference>
<dbReference type="InterPro" id="IPR008928">
    <property type="entry name" value="6-hairpin_glycosidase_sf"/>
</dbReference>
<dbReference type="AlphaFoldDB" id="A0A934R552"/>
<reference evidence="2" key="1">
    <citation type="submission" date="2021-01" db="EMBL/GenBank/DDBJ databases">
        <title>Modified the classification status of verrucomicrobia.</title>
        <authorList>
            <person name="Feng X."/>
        </authorList>
    </citation>
    <scope>NUCLEOTIDE SEQUENCE</scope>
    <source>
        <strain evidence="2">JCM 18052</strain>
    </source>
</reference>
<evidence type="ECO:0000313" key="2">
    <source>
        <dbReference type="EMBL" id="MBK1817152.1"/>
    </source>
</evidence>
<organism evidence="2 3">
    <name type="scientific">Luteolibacter yonseiensis</name>
    <dbReference type="NCBI Taxonomy" id="1144680"/>
    <lineage>
        <taxon>Bacteria</taxon>
        <taxon>Pseudomonadati</taxon>
        <taxon>Verrucomicrobiota</taxon>
        <taxon>Verrucomicrobiia</taxon>
        <taxon>Verrucomicrobiales</taxon>
        <taxon>Verrucomicrobiaceae</taxon>
        <taxon>Luteolibacter</taxon>
    </lineage>
</organism>
<proteinExistence type="predicted"/>
<feature type="signal peptide" evidence="1">
    <location>
        <begin position="1"/>
        <end position="36"/>
    </location>
</feature>
<dbReference type="Gene3D" id="1.50.10.20">
    <property type="match status" value="1"/>
</dbReference>
<dbReference type="PANTHER" id="PTHR47791">
    <property type="entry name" value="MEIOTICALLY UP-REGULATED GENE 191 PROTEIN"/>
    <property type="match status" value="1"/>
</dbReference>
<dbReference type="SUPFAM" id="SSF48208">
    <property type="entry name" value="Six-hairpin glycosidases"/>
    <property type="match status" value="1"/>
</dbReference>
<sequence length="368" mass="41293">MKATSASDRNPMTIRTRLACGIAMALGTLTCGLAQAFTTADADTIFEAHTKAFYRVENGKGWHLKTTEGGRKADFWMQAEMLEMVLDVHVRTKSKKQLEMFDELFHGFIAQHGRTWEKNDFNDDIMWMVIACARAHLATGNEEYLAVAKENFDLCYARAISKDLGGGLWWKTDNKSKNACVNGPGAIAAFLLGLATKDTSYTTKARELFLWERETLFDKRTGRIFDSIEKNGKVHNFALTYNQGTFVGAANLLGYNDEARLAAKFTMEKLCRDGYLPASGENGDGGGFNGIGVRWIARFMKDQREQATFEPWLQKNAEAAWQARRTEDNLSWCAWPKPTPPGPRHAWGCSNAVVIMQTVHPPEPEKKQ</sequence>
<dbReference type="Pfam" id="PF03663">
    <property type="entry name" value="Glyco_hydro_76"/>
    <property type="match status" value="1"/>
</dbReference>
<dbReference type="PANTHER" id="PTHR47791:SF3">
    <property type="entry name" value="MEIOTICALLY UP-REGULATED GENE 191 PROTEIN"/>
    <property type="match status" value="1"/>
</dbReference>
<keyword evidence="3" id="KW-1185">Reference proteome</keyword>
<name>A0A934R552_9BACT</name>
<keyword evidence="1" id="KW-0732">Signal</keyword>
<evidence type="ECO:0008006" key="4">
    <source>
        <dbReference type="Google" id="ProtNLM"/>
    </source>
</evidence>
<dbReference type="GO" id="GO:0005975">
    <property type="term" value="P:carbohydrate metabolic process"/>
    <property type="evidence" value="ECO:0007669"/>
    <property type="project" value="InterPro"/>
</dbReference>
<comment type="caution">
    <text evidence="2">The sequence shown here is derived from an EMBL/GenBank/DDBJ whole genome shotgun (WGS) entry which is preliminary data.</text>
</comment>
<gene>
    <name evidence="2" type="ORF">JIN84_16145</name>
</gene>
<dbReference type="EMBL" id="JAENIK010000012">
    <property type="protein sequence ID" value="MBK1817152.1"/>
    <property type="molecule type" value="Genomic_DNA"/>
</dbReference>
<dbReference type="InterPro" id="IPR005198">
    <property type="entry name" value="Glyco_hydro_76"/>
</dbReference>
<feature type="chain" id="PRO_5037120901" description="Glycosyl hydrolase" evidence="1">
    <location>
        <begin position="37"/>
        <end position="368"/>
    </location>
</feature>
<dbReference type="Proteomes" id="UP000600139">
    <property type="component" value="Unassembled WGS sequence"/>
</dbReference>
<protein>
    <recommendedName>
        <fullName evidence="4">Glycosyl hydrolase</fullName>
    </recommendedName>
</protein>